<feature type="region of interest" description="Disordered" evidence="1">
    <location>
        <begin position="42"/>
        <end position="101"/>
    </location>
</feature>
<feature type="non-terminal residue" evidence="2">
    <location>
        <position position="1"/>
    </location>
</feature>
<evidence type="ECO:0000256" key="1">
    <source>
        <dbReference type="SAM" id="MobiDB-lite"/>
    </source>
</evidence>
<evidence type="ECO:0000313" key="2">
    <source>
        <dbReference type="EMBL" id="CEK99795.1"/>
    </source>
</evidence>
<gene>
    <name evidence="2" type="primary">ORF222156</name>
</gene>
<sequence>SLKITLDNLAQELGEELQLENGIIDCENIPSNTGFTLQSNLTETSEDRNNAPLNAQVLKKNNNTTEGGSSPATTRGSNNTNKRSHIRHTGMNSTTHTSAQH</sequence>
<accession>A0A0B7C5L6</accession>
<reference evidence="2" key="1">
    <citation type="submission" date="2014-12" db="EMBL/GenBank/DDBJ databases">
        <title>Insight into the proteome of Arion vulgaris.</title>
        <authorList>
            <person name="Aradska J."/>
            <person name="Bulat T."/>
            <person name="Smidak R."/>
            <person name="Sarate P."/>
            <person name="Gangsoo J."/>
            <person name="Sialana F."/>
            <person name="Bilban M."/>
            <person name="Lubec G."/>
        </authorList>
    </citation>
    <scope>NUCLEOTIDE SEQUENCE</scope>
    <source>
        <tissue evidence="2">Skin</tissue>
    </source>
</reference>
<feature type="compositionally biased region" description="Polar residues" evidence="1">
    <location>
        <begin position="59"/>
        <end position="81"/>
    </location>
</feature>
<organism evidence="2">
    <name type="scientific">Arion vulgaris</name>
    <dbReference type="NCBI Taxonomy" id="1028688"/>
    <lineage>
        <taxon>Eukaryota</taxon>
        <taxon>Metazoa</taxon>
        <taxon>Spiralia</taxon>
        <taxon>Lophotrochozoa</taxon>
        <taxon>Mollusca</taxon>
        <taxon>Gastropoda</taxon>
        <taxon>Heterobranchia</taxon>
        <taxon>Euthyneura</taxon>
        <taxon>Panpulmonata</taxon>
        <taxon>Eupulmonata</taxon>
        <taxon>Stylommatophora</taxon>
        <taxon>Helicina</taxon>
        <taxon>Arionoidea</taxon>
        <taxon>Arionidae</taxon>
        <taxon>Arion</taxon>
    </lineage>
</organism>
<dbReference type="EMBL" id="HACG01052924">
    <property type="protein sequence ID" value="CEK99795.1"/>
    <property type="molecule type" value="Transcribed_RNA"/>
</dbReference>
<feature type="compositionally biased region" description="Polar residues" evidence="1">
    <location>
        <begin position="90"/>
        <end position="101"/>
    </location>
</feature>
<protein>
    <submittedName>
        <fullName evidence="2">Uncharacterized protein</fullName>
    </submittedName>
</protein>
<dbReference type="AlphaFoldDB" id="A0A0B7C5L6"/>
<proteinExistence type="predicted"/>
<name>A0A0B7C5L6_9EUPU</name>